<evidence type="ECO:0000313" key="10">
    <source>
        <dbReference type="EMBL" id="SEJ94371.1"/>
    </source>
</evidence>
<feature type="repeat" description="TPR" evidence="8">
    <location>
        <begin position="115"/>
        <end position="148"/>
    </location>
</feature>
<dbReference type="Pfam" id="PF13432">
    <property type="entry name" value="TPR_16"/>
    <property type="match status" value="2"/>
</dbReference>
<evidence type="ECO:0000256" key="3">
    <source>
        <dbReference type="ARBA" id="ARBA00011970"/>
    </source>
</evidence>
<keyword evidence="5 10" id="KW-0808">Transferase</keyword>
<dbReference type="InterPro" id="IPR011990">
    <property type="entry name" value="TPR-like_helical_dom_sf"/>
</dbReference>
<evidence type="ECO:0000256" key="8">
    <source>
        <dbReference type="PROSITE-ProRule" id="PRU00339"/>
    </source>
</evidence>
<evidence type="ECO:0000256" key="5">
    <source>
        <dbReference type="ARBA" id="ARBA00022679"/>
    </source>
</evidence>
<dbReference type="Pfam" id="PF13844">
    <property type="entry name" value="Glyco_transf_41"/>
    <property type="match status" value="2"/>
</dbReference>
<dbReference type="OrthoDB" id="101857at2"/>
<dbReference type="STRING" id="667676.SAMN05192539_102533"/>
<organism evidence="10 11">
    <name type="scientific">Paraburkholderia diazotrophica</name>
    <dbReference type="NCBI Taxonomy" id="667676"/>
    <lineage>
        <taxon>Bacteria</taxon>
        <taxon>Pseudomonadati</taxon>
        <taxon>Pseudomonadota</taxon>
        <taxon>Betaproteobacteria</taxon>
        <taxon>Burkholderiales</taxon>
        <taxon>Burkholderiaceae</taxon>
        <taxon>Paraburkholderia</taxon>
    </lineage>
</organism>
<feature type="domain" description="O-GlcNAc transferase C-terminal" evidence="9">
    <location>
        <begin position="400"/>
        <end position="582"/>
    </location>
</feature>
<dbReference type="EC" id="2.4.1.255" evidence="3"/>
<dbReference type="GO" id="GO:0097363">
    <property type="term" value="F:protein O-acetylglucosaminyltransferase activity"/>
    <property type="evidence" value="ECO:0007669"/>
    <property type="project" value="UniProtKB-EC"/>
</dbReference>
<evidence type="ECO:0000313" key="11">
    <source>
        <dbReference type="Proteomes" id="UP000198866"/>
    </source>
</evidence>
<dbReference type="InterPro" id="IPR029489">
    <property type="entry name" value="OGT/SEC/SPY_C"/>
</dbReference>
<comment type="similarity">
    <text evidence="2">Belongs to the glycosyltransferase 41 family. O-GlcNAc transferase subfamily.</text>
</comment>
<dbReference type="EMBL" id="FNYE01000025">
    <property type="protein sequence ID" value="SEJ94371.1"/>
    <property type="molecule type" value="Genomic_DNA"/>
</dbReference>
<keyword evidence="11" id="KW-1185">Reference proteome</keyword>
<gene>
    <name evidence="10" type="ORF">SAMN05192539_102533</name>
</gene>
<name>A0A1H7CXR0_9BURK</name>
<evidence type="ECO:0000256" key="1">
    <source>
        <dbReference type="ARBA" id="ARBA00004922"/>
    </source>
</evidence>
<evidence type="ECO:0000256" key="6">
    <source>
        <dbReference type="ARBA" id="ARBA00022737"/>
    </source>
</evidence>
<dbReference type="RefSeq" id="WP_090870571.1">
    <property type="nucleotide sequence ID" value="NZ_FNYE01000025.1"/>
</dbReference>
<dbReference type="PROSITE" id="PS50293">
    <property type="entry name" value="TPR_REGION"/>
    <property type="match status" value="1"/>
</dbReference>
<sequence>MSEFKFADLSGETTDELLSRADALCRSDRLDEADELCREVLAIDPAHAGALNLRGMVAYRSGEHARAADLIMEAISRDPKPDYYFALGNVMAAHRRVAAAAECFRLVTQMQPEHADAYNNLGIAQRGLKQYHDAVQSFCKVLELQPGNGRAYNNLANVLLSLDELPAALEAWQIATERAPAELEPRSNRLTALNYATGTTPEQYLDEARKFAQVVEEAAQPFRSWLVGMAPRTERPLRVGIVSSDLRCHPVGYFLENVVKSLDPARVELVAYQTSREEDELTVRLKPHFNSWQSIAGIRDFAAAQQIRNDKIDVLIDASGHTTHNRLALFAWKPAPVQVSWPGYFASTGLKAIDYLLGDRHVLPQGEEHHFVEKPWRLPDSYLCFTPPDRAPAVGPLPALKNGVVTFGYFGRLTKMTDVVVATWAAILRRVPGSRLLLKAAQLDFDDIRETTLKRFSMHGIGAEQLLLEGFSARGDYLDAYNRVDIALSPFPYSSGTTAAESLWMGVPVLGMHGDRFVSHIVESIVHAAGLGDTWIAQSRDDYIGRAVAFAANLQAVGDLRAGLRAQVLASPLCDAPRFARHLEDALHAMWDENLAQRLQTKNEAS</sequence>
<dbReference type="SUPFAM" id="SSF53756">
    <property type="entry name" value="UDP-Glycosyltransferase/glycogen phosphorylase"/>
    <property type="match status" value="1"/>
</dbReference>
<reference evidence="11" key="1">
    <citation type="submission" date="2016-10" db="EMBL/GenBank/DDBJ databases">
        <authorList>
            <person name="Varghese N."/>
            <person name="Submissions S."/>
        </authorList>
    </citation>
    <scope>NUCLEOTIDE SEQUENCE [LARGE SCALE GENOMIC DNA]</scope>
    <source>
        <strain evidence="11">LMG 26031</strain>
    </source>
</reference>
<dbReference type="PANTHER" id="PTHR44835:SF1">
    <property type="entry name" value="PROTEIN O-GLCNAC TRANSFERASE"/>
    <property type="match status" value="1"/>
</dbReference>
<protein>
    <recommendedName>
        <fullName evidence="3">protein O-GlcNAc transferase</fullName>
        <ecNumber evidence="3">2.4.1.255</ecNumber>
    </recommendedName>
</protein>
<evidence type="ECO:0000256" key="4">
    <source>
        <dbReference type="ARBA" id="ARBA00022676"/>
    </source>
</evidence>
<dbReference type="Gene3D" id="1.25.40.10">
    <property type="entry name" value="Tetratricopeptide repeat domain"/>
    <property type="match status" value="2"/>
</dbReference>
<keyword evidence="4" id="KW-0328">Glycosyltransferase</keyword>
<dbReference type="Proteomes" id="UP000198866">
    <property type="component" value="Unassembled WGS sequence"/>
</dbReference>
<evidence type="ECO:0000256" key="2">
    <source>
        <dbReference type="ARBA" id="ARBA00005386"/>
    </source>
</evidence>
<feature type="domain" description="O-GlcNAc transferase C-terminal" evidence="9">
    <location>
        <begin position="233"/>
        <end position="382"/>
    </location>
</feature>
<dbReference type="PANTHER" id="PTHR44835">
    <property type="entry name" value="UDP-N-ACETYLGLUCOSAMINE--PEPTIDE N-ACETYLGLUCOSAMINYLTRANSFERASE SPINDLY-RELATED"/>
    <property type="match status" value="1"/>
</dbReference>
<dbReference type="Gene3D" id="3.40.50.11380">
    <property type="match status" value="1"/>
</dbReference>
<dbReference type="InterPro" id="IPR051939">
    <property type="entry name" value="Glycosyltr_41/O-GlcNAc_trsf"/>
</dbReference>
<dbReference type="SUPFAM" id="SSF48452">
    <property type="entry name" value="TPR-like"/>
    <property type="match status" value="1"/>
</dbReference>
<evidence type="ECO:0000259" key="9">
    <source>
        <dbReference type="Pfam" id="PF13844"/>
    </source>
</evidence>
<keyword evidence="6" id="KW-0677">Repeat</keyword>
<dbReference type="AlphaFoldDB" id="A0A1H7CXR0"/>
<dbReference type="PROSITE" id="PS50005">
    <property type="entry name" value="TPR"/>
    <property type="match status" value="1"/>
</dbReference>
<proteinExistence type="inferred from homology"/>
<keyword evidence="7 8" id="KW-0802">TPR repeat</keyword>
<dbReference type="SMART" id="SM00028">
    <property type="entry name" value="TPR"/>
    <property type="match status" value="5"/>
</dbReference>
<dbReference type="Gene3D" id="3.40.50.2000">
    <property type="entry name" value="Glycogen Phosphorylase B"/>
    <property type="match status" value="1"/>
</dbReference>
<dbReference type="InterPro" id="IPR019734">
    <property type="entry name" value="TPR_rpt"/>
</dbReference>
<evidence type="ECO:0000256" key="7">
    <source>
        <dbReference type="ARBA" id="ARBA00022803"/>
    </source>
</evidence>
<comment type="pathway">
    <text evidence="1">Protein modification; protein glycosylation.</text>
</comment>
<accession>A0A1H7CXR0</accession>